<gene>
    <name evidence="2" type="ORF">ACFOEO_08400</name>
</gene>
<feature type="domain" description="DUF2268" evidence="1">
    <location>
        <begin position="106"/>
        <end position="270"/>
    </location>
</feature>
<accession>A0ABV7N7Y4</accession>
<dbReference type="RefSeq" id="WP_380654294.1">
    <property type="nucleotide sequence ID" value="NZ_JBHRVQ010000001.1"/>
</dbReference>
<dbReference type="GO" id="GO:0008233">
    <property type="term" value="F:peptidase activity"/>
    <property type="evidence" value="ECO:0007669"/>
    <property type="project" value="UniProtKB-KW"/>
</dbReference>
<keyword evidence="3" id="KW-1185">Reference proteome</keyword>
<dbReference type="InterPro" id="IPR018728">
    <property type="entry name" value="DUF2268"/>
</dbReference>
<sequence length="276" mass="32449">MNIKYGYESYLKTIGQMKSDTKKEQWFEYYLIYKDVFDTIFKYLYMKPVDSMLEIVEHTNFSKITVQADFGIHNSELLRLEETLKACSNYYEFKKIFNLYVLVGIGHIDGTALPSKTPFIYLGLERLQDRDIELLIQHEFNHMVRFCDSSEFMTATKLTVGQLVVAEGLATLAPLAMKNEILSEEALAKALFMKNIEYEKLKNNYNNIERSIIRDFDKELSPKLMSKYFMKNGGEFDRAGYFYGMTIIKTLMDKKKSLPELTYMDTRTIMYYFSKN</sequence>
<name>A0ABV7N7Y4_9STAP</name>
<protein>
    <submittedName>
        <fullName evidence="2">DUF2268 domain-containing putative Zn-dependent protease</fullName>
    </submittedName>
</protein>
<evidence type="ECO:0000259" key="1">
    <source>
        <dbReference type="Pfam" id="PF10026"/>
    </source>
</evidence>
<dbReference type="Pfam" id="PF10026">
    <property type="entry name" value="DUF2268"/>
    <property type="match status" value="1"/>
</dbReference>
<evidence type="ECO:0000313" key="3">
    <source>
        <dbReference type="Proteomes" id="UP001595637"/>
    </source>
</evidence>
<proteinExistence type="predicted"/>
<dbReference type="EMBL" id="JBHRVQ010000001">
    <property type="protein sequence ID" value="MFC3388588.1"/>
    <property type="molecule type" value="Genomic_DNA"/>
</dbReference>
<evidence type="ECO:0000313" key="2">
    <source>
        <dbReference type="EMBL" id="MFC3388588.1"/>
    </source>
</evidence>
<organism evidence="2 3">
    <name type="scientific">Salinicoccus sesuvii</name>
    <dbReference type="NCBI Taxonomy" id="868281"/>
    <lineage>
        <taxon>Bacteria</taxon>
        <taxon>Bacillati</taxon>
        <taxon>Bacillota</taxon>
        <taxon>Bacilli</taxon>
        <taxon>Bacillales</taxon>
        <taxon>Staphylococcaceae</taxon>
        <taxon>Salinicoccus</taxon>
    </lineage>
</organism>
<comment type="caution">
    <text evidence="2">The sequence shown here is derived from an EMBL/GenBank/DDBJ whole genome shotgun (WGS) entry which is preliminary data.</text>
</comment>
<reference evidence="3" key="1">
    <citation type="journal article" date="2019" name="Int. J. Syst. Evol. Microbiol.">
        <title>The Global Catalogue of Microorganisms (GCM) 10K type strain sequencing project: providing services to taxonomists for standard genome sequencing and annotation.</title>
        <authorList>
            <consortium name="The Broad Institute Genomics Platform"/>
            <consortium name="The Broad Institute Genome Sequencing Center for Infectious Disease"/>
            <person name="Wu L."/>
            <person name="Ma J."/>
        </authorList>
    </citation>
    <scope>NUCLEOTIDE SEQUENCE [LARGE SCALE GENOMIC DNA]</scope>
    <source>
        <strain evidence="3">CCM 7756</strain>
    </source>
</reference>
<keyword evidence="2" id="KW-0645">Protease</keyword>
<dbReference type="GO" id="GO:0006508">
    <property type="term" value="P:proteolysis"/>
    <property type="evidence" value="ECO:0007669"/>
    <property type="project" value="UniProtKB-KW"/>
</dbReference>
<keyword evidence="2" id="KW-0378">Hydrolase</keyword>
<dbReference type="Proteomes" id="UP001595637">
    <property type="component" value="Unassembled WGS sequence"/>
</dbReference>